<reference evidence="1" key="1">
    <citation type="submission" date="2014-09" db="EMBL/GenBank/DDBJ databases">
        <authorList>
            <person name="Magalhaes I.L.F."/>
            <person name="Oliveira U."/>
            <person name="Santos F.R."/>
            <person name="Vidigal T.H.D.A."/>
            <person name="Brescovit A.D."/>
            <person name="Santos A.J."/>
        </authorList>
    </citation>
    <scope>NUCLEOTIDE SEQUENCE</scope>
    <source>
        <tissue evidence="1">Shoot tissue taken approximately 20 cm above the soil surface</tissue>
    </source>
</reference>
<dbReference type="EMBL" id="GBRH01223825">
    <property type="protein sequence ID" value="JAD74070.1"/>
    <property type="molecule type" value="Transcribed_RNA"/>
</dbReference>
<sequence>MRCKGLPLAAKAVGRLIPVNLMQRSGGRFYTVICGITMNW</sequence>
<organism evidence="1">
    <name type="scientific">Arundo donax</name>
    <name type="common">Giant reed</name>
    <name type="synonym">Donax arundinaceus</name>
    <dbReference type="NCBI Taxonomy" id="35708"/>
    <lineage>
        <taxon>Eukaryota</taxon>
        <taxon>Viridiplantae</taxon>
        <taxon>Streptophyta</taxon>
        <taxon>Embryophyta</taxon>
        <taxon>Tracheophyta</taxon>
        <taxon>Spermatophyta</taxon>
        <taxon>Magnoliopsida</taxon>
        <taxon>Liliopsida</taxon>
        <taxon>Poales</taxon>
        <taxon>Poaceae</taxon>
        <taxon>PACMAD clade</taxon>
        <taxon>Arundinoideae</taxon>
        <taxon>Arundineae</taxon>
        <taxon>Arundo</taxon>
    </lineage>
</organism>
<dbReference type="AlphaFoldDB" id="A0A0A9CL04"/>
<evidence type="ECO:0000313" key="1">
    <source>
        <dbReference type="EMBL" id="JAD74070.1"/>
    </source>
</evidence>
<protein>
    <submittedName>
        <fullName evidence="1">Uncharacterized protein</fullName>
    </submittedName>
</protein>
<reference evidence="1" key="2">
    <citation type="journal article" date="2015" name="Data Brief">
        <title>Shoot transcriptome of the giant reed, Arundo donax.</title>
        <authorList>
            <person name="Barrero R.A."/>
            <person name="Guerrero F.D."/>
            <person name="Moolhuijzen P."/>
            <person name="Goolsby J.A."/>
            <person name="Tidwell J."/>
            <person name="Bellgard S.E."/>
            <person name="Bellgard M.I."/>
        </authorList>
    </citation>
    <scope>NUCLEOTIDE SEQUENCE</scope>
    <source>
        <tissue evidence="1">Shoot tissue taken approximately 20 cm above the soil surface</tissue>
    </source>
</reference>
<accession>A0A0A9CL04</accession>
<name>A0A0A9CL04_ARUDO</name>
<proteinExistence type="predicted"/>